<sequence length="589" mass="67652">MKYAALVIALNKYDNNPDLINALNDGKAMADKFRELKYDVVELFEPDATYAGYSKALHDLIELDYNNRYDAIILYFSGHGFMTNMSDYLAMQDCSKLEEHQGLTAATLSIRLQDFIEKMRSRCVTKVIAILDACRDDLSDYASITRGIRGMGDYLSSKFGSSSAAPRDTFIAYSTTASMSASDGGSAAGHSRYTAALLEEILKPIPIEQVFKNVRKRVHLRDKDQLPWEHTCLTEDFYFNYGQLDPYYGKPYPKDCYECENYTSFDATAQQIQSLLLSKDESDRSKGLIALTNHRQSLNGEDLFVIGRIVMQQAINGSASCKKFVESRRLEGYKKGNENDLANGLLYDLYFDGQNKYTPKTIYDFSLLNSLMQFSRNDYCASSVKFIRQELDSIQAKPFYRLGNSQFYSVYVELEKTDYTTKDGSAIYYIEEIVFDDEDYRDKIELEPYMLEPREIRVELSRFFQIPQIQLRVSMSDVKHILKNRIPDRLEEILFDVLVSNPVDDIDQLCSSGYSPNDCSILYLEDVQVEDDYMMIEGGCNASFDLYFDDDTLSVSFPGSFSIEMEFEKGKWRNRSHSPFSFDTSNYYN</sequence>
<proteinExistence type="predicted"/>
<feature type="domain" description="Caspase family p20" evidence="1">
    <location>
        <begin position="5"/>
        <end position="138"/>
    </location>
</feature>
<dbReference type="Gene3D" id="3.40.50.1460">
    <property type="match status" value="1"/>
</dbReference>
<dbReference type="InterPro" id="IPR001309">
    <property type="entry name" value="Pept_C14_p20"/>
</dbReference>
<reference evidence="2 3" key="1">
    <citation type="submission" date="2020-12" db="EMBL/GenBank/DDBJ databases">
        <title>Whole genome sequences of gut porcine anaerobes.</title>
        <authorList>
            <person name="Kubasova T."/>
            <person name="Jahodarova E."/>
            <person name="Rychlik I."/>
        </authorList>
    </citation>
    <scope>NUCLEOTIDE SEQUENCE [LARGE SCALE GENOMIC DNA]</scope>
    <source>
        <strain evidence="2 3">An925</strain>
    </source>
</reference>
<protein>
    <submittedName>
        <fullName evidence="2">Caspase family protein</fullName>
    </submittedName>
</protein>
<gene>
    <name evidence="2" type="ORF">I6E12_08650</name>
</gene>
<evidence type="ECO:0000313" key="2">
    <source>
        <dbReference type="EMBL" id="MCF2564179.1"/>
    </source>
</evidence>
<dbReference type="InterPro" id="IPR029030">
    <property type="entry name" value="Caspase-like_dom_sf"/>
</dbReference>
<name>A0ABS9CHG5_9BACT</name>
<dbReference type="Proteomes" id="UP001200470">
    <property type="component" value="Unassembled WGS sequence"/>
</dbReference>
<keyword evidence="3" id="KW-1185">Reference proteome</keyword>
<accession>A0ABS9CHG5</accession>
<dbReference type="RefSeq" id="WP_301638294.1">
    <property type="nucleotide sequence ID" value="NZ_JADYTN010000018.1"/>
</dbReference>
<dbReference type="SUPFAM" id="SSF52129">
    <property type="entry name" value="Caspase-like"/>
    <property type="match status" value="1"/>
</dbReference>
<evidence type="ECO:0000313" key="3">
    <source>
        <dbReference type="Proteomes" id="UP001200470"/>
    </source>
</evidence>
<dbReference type="InterPro" id="IPR052039">
    <property type="entry name" value="Caspase-related_regulators"/>
</dbReference>
<evidence type="ECO:0000259" key="1">
    <source>
        <dbReference type="PROSITE" id="PS50208"/>
    </source>
</evidence>
<dbReference type="InterPro" id="IPR011600">
    <property type="entry name" value="Pept_C14_caspase"/>
</dbReference>
<dbReference type="PANTHER" id="PTHR22576">
    <property type="entry name" value="MUCOSA ASSOCIATED LYMPHOID TISSUE LYMPHOMA TRANSLOCATION PROTEIN 1/PARACASPASE"/>
    <property type="match status" value="1"/>
</dbReference>
<dbReference type="EMBL" id="JADYTN010000018">
    <property type="protein sequence ID" value="MCF2564179.1"/>
    <property type="molecule type" value="Genomic_DNA"/>
</dbReference>
<organism evidence="2 3">
    <name type="scientific">Xylanibacter brevis</name>
    <dbReference type="NCBI Taxonomy" id="83231"/>
    <lineage>
        <taxon>Bacteria</taxon>
        <taxon>Pseudomonadati</taxon>
        <taxon>Bacteroidota</taxon>
        <taxon>Bacteroidia</taxon>
        <taxon>Bacteroidales</taxon>
        <taxon>Prevotellaceae</taxon>
        <taxon>Xylanibacter</taxon>
    </lineage>
</organism>
<dbReference type="PROSITE" id="PS50208">
    <property type="entry name" value="CASPASE_P20"/>
    <property type="match status" value="1"/>
</dbReference>
<dbReference type="Pfam" id="PF00656">
    <property type="entry name" value="Peptidase_C14"/>
    <property type="match status" value="1"/>
</dbReference>
<comment type="caution">
    <text evidence="2">The sequence shown here is derived from an EMBL/GenBank/DDBJ whole genome shotgun (WGS) entry which is preliminary data.</text>
</comment>
<dbReference type="PANTHER" id="PTHR22576:SF37">
    <property type="entry name" value="MUCOSA-ASSOCIATED LYMPHOID TISSUE LYMPHOMA TRANSLOCATION PROTEIN 1"/>
    <property type="match status" value="1"/>
</dbReference>